<dbReference type="InterPro" id="IPR001296">
    <property type="entry name" value="Glyco_trans_1"/>
</dbReference>
<dbReference type="PANTHER" id="PTHR45947:SF3">
    <property type="entry name" value="SULFOQUINOVOSYL TRANSFERASE SQD2"/>
    <property type="match status" value="1"/>
</dbReference>
<reference evidence="3" key="1">
    <citation type="submission" date="2012-09" db="EMBL/GenBank/DDBJ databases">
        <title>Genome Sequence of alkane-degrading Bacterium Alcanivorax balearicus MACL04.</title>
        <authorList>
            <person name="Lai Q."/>
            <person name="Shao Z."/>
        </authorList>
    </citation>
    <scope>NUCLEOTIDE SEQUENCE</scope>
    <source>
        <strain evidence="3">MACL04</strain>
    </source>
</reference>
<comment type="caution">
    <text evidence="3">The sequence shown here is derived from an EMBL/GenBank/DDBJ whole genome shotgun (WGS) entry which is preliminary data.</text>
</comment>
<keyword evidence="3" id="KW-0808">Transferase</keyword>
<name>A0ABT2R101_9GAMM</name>
<organism evidence="3 4">
    <name type="scientific">Alloalcanivorax balearicus MACL04</name>
    <dbReference type="NCBI Taxonomy" id="1177182"/>
    <lineage>
        <taxon>Bacteria</taxon>
        <taxon>Pseudomonadati</taxon>
        <taxon>Pseudomonadota</taxon>
        <taxon>Gammaproteobacteria</taxon>
        <taxon>Oceanospirillales</taxon>
        <taxon>Alcanivoracaceae</taxon>
        <taxon>Alloalcanivorax</taxon>
    </lineage>
</organism>
<dbReference type="Pfam" id="PF13579">
    <property type="entry name" value="Glyco_trans_4_4"/>
    <property type="match status" value="1"/>
</dbReference>
<dbReference type="Gene3D" id="3.40.50.2000">
    <property type="entry name" value="Glycogen Phosphorylase B"/>
    <property type="match status" value="2"/>
</dbReference>
<feature type="domain" description="Glycosyltransferase subfamily 4-like N-terminal" evidence="2">
    <location>
        <begin position="15"/>
        <end position="169"/>
    </location>
</feature>
<sequence length="385" mass="42971">MRILLVNKFYDPTIGGVESVVKQHAAFLREQGHEVTVLCCSDRFAVHTLVEEHNGVRVVRCASFGTFMSMPLAPALSLHLLRLLFWSELVIYHLPFPLATVSALFQPVRRPVIVFWHSDIVQQKRLKPIVQFFQRALCRRARRVLTTSPQLLEFSEVIRDFRDKAAVVPLSVPTGGRSIAAPDCRPTGLPELPERYALFLGRLCYYKGVDVLLKALSDLSKSGNPFPVVLVGDGPLKTDVEAAIQGHDLPQVIFIDRHVDEAEKHWLLANAWFLLFPSTQPSEAFGIVQLEAMYHGVPVINTSLPTGVPWVSQDQETGLTIAPDDVPALTRAFLHLMENPSTRERWAKNAVARVCDHFSDDRASELLNKEIERATAGSVSVDQGS</sequence>
<dbReference type="PANTHER" id="PTHR45947">
    <property type="entry name" value="SULFOQUINOVOSYL TRANSFERASE SQD2"/>
    <property type="match status" value="1"/>
</dbReference>
<feature type="domain" description="Glycosyl transferase family 1" evidence="1">
    <location>
        <begin position="193"/>
        <end position="350"/>
    </location>
</feature>
<dbReference type="EMBL" id="ARXS01000016">
    <property type="protein sequence ID" value="MCU5783449.1"/>
    <property type="molecule type" value="Genomic_DNA"/>
</dbReference>
<gene>
    <name evidence="3" type="ORF">MA04_02749</name>
</gene>
<dbReference type="GO" id="GO:0016740">
    <property type="term" value="F:transferase activity"/>
    <property type="evidence" value="ECO:0007669"/>
    <property type="project" value="UniProtKB-KW"/>
</dbReference>
<proteinExistence type="predicted"/>
<dbReference type="RefSeq" id="WP_262461058.1">
    <property type="nucleotide sequence ID" value="NZ_ARXS01000016.1"/>
</dbReference>
<dbReference type="InterPro" id="IPR050194">
    <property type="entry name" value="Glycosyltransferase_grp1"/>
</dbReference>
<evidence type="ECO:0000259" key="2">
    <source>
        <dbReference type="Pfam" id="PF13579"/>
    </source>
</evidence>
<evidence type="ECO:0000313" key="4">
    <source>
        <dbReference type="Proteomes" id="UP001064106"/>
    </source>
</evidence>
<dbReference type="Proteomes" id="UP001064106">
    <property type="component" value="Unassembled WGS sequence"/>
</dbReference>
<evidence type="ECO:0000313" key="3">
    <source>
        <dbReference type="EMBL" id="MCU5783449.1"/>
    </source>
</evidence>
<accession>A0ABT2R101</accession>
<dbReference type="Pfam" id="PF00534">
    <property type="entry name" value="Glycos_transf_1"/>
    <property type="match status" value="1"/>
</dbReference>
<protein>
    <submittedName>
        <fullName evidence="3">Group 1 glycosyl transferase</fullName>
    </submittedName>
</protein>
<dbReference type="InterPro" id="IPR028098">
    <property type="entry name" value="Glyco_trans_4-like_N"/>
</dbReference>
<keyword evidence="4" id="KW-1185">Reference proteome</keyword>
<dbReference type="SUPFAM" id="SSF53756">
    <property type="entry name" value="UDP-Glycosyltransferase/glycogen phosphorylase"/>
    <property type="match status" value="1"/>
</dbReference>
<evidence type="ECO:0000259" key="1">
    <source>
        <dbReference type="Pfam" id="PF00534"/>
    </source>
</evidence>